<sequence length="41" mass="4661">MGNIVIKTQFKFTVPFENGKAKIAFSGENKEVPDFNGEKHY</sequence>
<gene>
    <name evidence="1" type="ORF">HMPREF1056_03245</name>
</gene>
<dbReference type="EMBL" id="AGXN01000019">
    <property type="protein sequence ID" value="EIY92957.1"/>
    <property type="molecule type" value="Genomic_DNA"/>
</dbReference>
<dbReference type="PATRIC" id="fig|997883.3.peg.3403"/>
<dbReference type="RefSeq" id="WP_005798077.1">
    <property type="nucleotide sequence ID" value="NZ_JH724216.1"/>
</dbReference>
<evidence type="ECO:0000313" key="1">
    <source>
        <dbReference type="EMBL" id="EIY92957.1"/>
    </source>
</evidence>
<name>A0A0E2AYC2_BACFG</name>
<proteinExistence type="predicted"/>
<evidence type="ECO:0000313" key="2">
    <source>
        <dbReference type="Proteomes" id="UP000003879"/>
    </source>
</evidence>
<dbReference type="AlphaFoldDB" id="A0A0E2AYC2"/>
<dbReference type="HOGENOM" id="CLU_3265677_0_0_10"/>
<reference evidence="1 2" key="1">
    <citation type="submission" date="2012-02" db="EMBL/GenBank/DDBJ databases">
        <title>The Genome Sequence of Bacteroides fragilis CL07T12C05.</title>
        <authorList>
            <consortium name="The Broad Institute Genome Sequencing Platform"/>
            <person name="Earl A."/>
            <person name="Ward D."/>
            <person name="Feldgarden M."/>
            <person name="Gevers D."/>
            <person name="Zitomersky N.L."/>
            <person name="Coyne M.J."/>
            <person name="Comstock L.E."/>
            <person name="Young S.K."/>
            <person name="Zeng Q."/>
            <person name="Gargeya S."/>
            <person name="Fitzgerald M."/>
            <person name="Haas B."/>
            <person name="Abouelleil A."/>
            <person name="Alvarado L."/>
            <person name="Arachchi H.M."/>
            <person name="Berlin A."/>
            <person name="Chapman S.B."/>
            <person name="Gearin G."/>
            <person name="Goldberg J."/>
            <person name="Griggs A."/>
            <person name="Gujja S."/>
            <person name="Hansen M."/>
            <person name="Heiman D."/>
            <person name="Howarth C."/>
            <person name="Larimer J."/>
            <person name="Lui A."/>
            <person name="MacDonald P.J.P."/>
            <person name="McCowen C."/>
            <person name="Montmayeur A."/>
            <person name="Murphy C."/>
            <person name="Neiman D."/>
            <person name="Pearson M."/>
            <person name="Priest M."/>
            <person name="Roberts A."/>
            <person name="Saif S."/>
            <person name="Shea T."/>
            <person name="Sisk P."/>
            <person name="Stolte C."/>
            <person name="Sykes S."/>
            <person name="Wortman J."/>
            <person name="Nusbaum C."/>
            <person name="Birren B."/>
        </authorList>
    </citation>
    <scope>NUCLEOTIDE SEQUENCE [LARGE SCALE GENOMIC DNA]</scope>
    <source>
        <strain evidence="1 2">CL07T12C05</strain>
    </source>
</reference>
<accession>A0A0E2AYC2</accession>
<protein>
    <submittedName>
        <fullName evidence="1">Uncharacterized protein</fullName>
    </submittedName>
</protein>
<organism evidence="1 2">
    <name type="scientific">Bacteroides fragilis CL07T12C05</name>
    <dbReference type="NCBI Taxonomy" id="997883"/>
    <lineage>
        <taxon>Bacteria</taxon>
        <taxon>Pseudomonadati</taxon>
        <taxon>Bacteroidota</taxon>
        <taxon>Bacteroidia</taxon>
        <taxon>Bacteroidales</taxon>
        <taxon>Bacteroidaceae</taxon>
        <taxon>Bacteroides</taxon>
    </lineage>
</organism>
<comment type="caution">
    <text evidence="1">The sequence shown here is derived from an EMBL/GenBank/DDBJ whole genome shotgun (WGS) entry which is preliminary data.</text>
</comment>
<dbReference type="Proteomes" id="UP000003879">
    <property type="component" value="Unassembled WGS sequence"/>
</dbReference>